<gene>
    <name evidence="1" type="ORF">B0A64_03225</name>
</gene>
<dbReference type="PROSITE" id="PS51257">
    <property type="entry name" value="PROKAR_LIPOPROTEIN"/>
    <property type="match status" value="1"/>
</dbReference>
<dbReference type="RefSeq" id="WP_089478106.1">
    <property type="nucleotide sequence ID" value="NZ_MUGS01000004.1"/>
</dbReference>
<evidence type="ECO:0000313" key="2">
    <source>
        <dbReference type="Proteomes" id="UP000214684"/>
    </source>
</evidence>
<name>A0A227PGL7_9FLAO</name>
<comment type="caution">
    <text evidence="1">The sequence shown here is derived from an EMBL/GenBank/DDBJ whole genome shotgun (WGS) entry which is preliminary data.</text>
</comment>
<dbReference type="Proteomes" id="UP000214684">
    <property type="component" value="Unassembled WGS sequence"/>
</dbReference>
<proteinExistence type="predicted"/>
<protein>
    <submittedName>
        <fullName evidence="1">Uncharacterized protein</fullName>
    </submittedName>
</protein>
<dbReference type="OrthoDB" id="9942889at2"/>
<dbReference type="EMBL" id="MUGS01000004">
    <property type="protein sequence ID" value="OXG09019.1"/>
    <property type="molecule type" value="Genomic_DNA"/>
</dbReference>
<keyword evidence="2" id="KW-1185">Reference proteome</keyword>
<reference evidence="1 2" key="1">
    <citation type="submission" date="2016-11" db="EMBL/GenBank/DDBJ databases">
        <title>Whole genomes of Flavobacteriaceae.</title>
        <authorList>
            <person name="Stine C."/>
            <person name="Li C."/>
            <person name="Tadesse D."/>
        </authorList>
    </citation>
    <scope>NUCLEOTIDE SEQUENCE [LARGE SCALE GENOMIC DNA]</scope>
    <source>
        <strain evidence="1 2">DSM 24704</strain>
    </source>
</reference>
<sequence>MATLKSNKYFMFFLFLASSCNTYIEDEQIYQLINIENWKAKGSVKVKLYHYEKDTNFKKIIAVDSLFEVTNDSKYHYLTIIPEFLNDKPINDDMILLLNDSLEYRFTKVSFLRDTLKLANPTGFLGRKIIVRYNLKATVNEKEINYKDTLKSERQSSYISLDASLGKRIK</sequence>
<evidence type="ECO:0000313" key="1">
    <source>
        <dbReference type="EMBL" id="OXG09019.1"/>
    </source>
</evidence>
<dbReference type="AlphaFoldDB" id="A0A227PGL7"/>
<organism evidence="1 2">
    <name type="scientific">Flavobacterium araucananum</name>
    <dbReference type="NCBI Taxonomy" id="946678"/>
    <lineage>
        <taxon>Bacteria</taxon>
        <taxon>Pseudomonadati</taxon>
        <taxon>Bacteroidota</taxon>
        <taxon>Flavobacteriia</taxon>
        <taxon>Flavobacteriales</taxon>
        <taxon>Flavobacteriaceae</taxon>
        <taxon>Flavobacterium</taxon>
    </lineage>
</organism>
<accession>A0A227PGL7</accession>